<dbReference type="STRING" id="943830.A4A58_22025"/>
<evidence type="ECO:0000313" key="1">
    <source>
        <dbReference type="EMBL" id="KZD24548.1"/>
    </source>
</evidence>
<gene>
    <name evidence="1" type="ORF">A4A58_22025</name>
</gene>
<reference evidence="1 2" key="1">
    <citation type="submission" date="2016-03" db="EMBL/GenBank/DDBJ databases">
        <title>Microsymbionts genomes from the relict species Vavilovia formosa (Stev.) Fed.</title>
        <authorList>
            <person name="Kopat V."/>
            <person name="Chirak E."/>
            <person name="Kimeklis A."/>
            <person name="Andronov E."/>
        </authorList>
    </citation>
    <scope>NUCLEOTIDE SEQUENCE [LARGE SCALE GENOMIC DNA]</scope>
    <source>
        <strain evidence="1 2">Vaf07</strain>
    </source>
</reference>
<protein>
    <submittedName>
        <fullName evidence="1">Uncharacterized protein</fullName>
    </submittedName>
</protein>
<dbReference type="EMBL" id="LVYV01000003">
    <property type="protein sequence ID" value="KZD24548.1"/>
    <property type="molecule type" value="Genomic_DNA"/>
</dbReference>
<dbReference type="AlphaFoldDB" id="A0A161RMW0"/>
<proteinExistence type="predicted"/>
<name>A0A161RMW0_9BRAD</name>
<dbReference type="Proteomes" id="UP000076574">
    <property type="component" value="Unassembled WGS sequence"/>
</dbReference>
<accession>A0A161RMW0</accession>
<keyword evidence="2" id="KW-1185">Reference proteome</keyword>
<evidence type="ECO:0000313" key="2">
    <source>
        <dbReference type="Proteomes" id="UP000076574"/>
    </source>
</evidence>
<comment type="caution">
    <text evidence="1">The sequence shown here is derived from an EMBL/GenBank/DDBJ whole genome shotgun (WGS) entry which is preliminary data.</text>
</comment>
<sequence>MHAMVVIRDIVTTSRKPQCFLASQGRLLSPTRHHSARSSNMAKYTIKVLNNSGFAKNYVLFMQPPAVTSTGGQPVVYSNAWVTFNGILPGGTDTVEYTDETFAYWATATMPVAPGTTMGQSGAAAVDVTLQDSVTFAGTTPIGFGTVTPGGAMTGSYRIIANNDFTASNGYLFGLARPGNVPSIPSPVATFIAEPNDTFNVTPVINFYVADGAYTPGQIIDYTAASTKAGNVNFTGRAQTSAVVTQNPDGSFSPQYY</sequence>
<organism evidence="1 2">
    <name type="scientific">Tardiphaga robiniae</name>
    <dbReference type="NCBI Taxonomy" id="943830"/>
    <lineage>
        <taxon>Bacteria</taxon>
        <taxon>Pseudomonadati</taxon>
        <taxon>Pseudomonadota</taxon>
        <taxon>Alphaproteobacteria</taxon>
        <taxon>Hyphomicrobiales</taxon>
        <taxon>Nitrobacteraceae</taxon>
        <taxon>Tardiphaga</taxon>
    </lineage>
</organism>